<organism evidence="3 4">
    <name type="scientific">Pseudobacteriovorax antillogorgiicola</name>
    <dbReference type="NCBI Taxonomy" id="1513793"/>
    <lineage>
        <taxon>Bacteria</taxon>
        <taxon>Pseudomonadati</taxon>
        <taxon>Bdellovibrionota</taxon>
        <taxon>Oligoflexia</taxon>
        <taxon>Oligoflexales</taxon>
        <taxon>Pseudobacteriovoracaceae</taxon>
        <taxon>Pseudobacteriovorax</taxon>
    </lineage>
</organism>
<evidence type="ECO:0000259" key="2">
    <source>
        <dbReference type="PROSITE" id="PS50110"/>
    </source>
</evidence>
<dbReference type="RefSeq" id="WP_132321770.1">
    <property type="nucleotide sequence ID" value="NZ_FWZT01000016.1"/>
</dbReference>
<dbReference type="OrthoDB" id="9764438at2"/>
<dbReference type="CDD" id="cd00156">
    <property type="entry name" value="REC"/>
    <property type="match status" value="1"/>
</dbReference>
<dbReference type="EMBL" id="FWZT01000016">
    <property type="protein sequence ID" value="SMF52681.1"/>
    <property type="molecule type" value="Genomic_DNA"/>
</dbReference>
<keyword evidence="1" id="KW-0597">Phosphoprotein</keyword>
<dbReference type="InterPro" id="IPR011006">
    <property type="entry name" value="CheY-like_superfamily"/>
</dbReference>
<feature type="modified residue" description="4-aspartylphosphate" evidence="1">
    <location>
        <position position="53"/>
    </location>
</feature>
<gene>
    <name evidence="3" type="ORF">SAMN06296036_11674</name>
</gene>
<dbReference type="Proteomes" id="UP000192907">
    <property type="component" value="Unassembled WGS sequence"/>
</dbReference>
<evidence type="ECO:0000256" key="1">
    <source>
        <dbReference type="PROSITE-ProRule" id="PRU00169"/>
    </source>
</evidence>
<accession>A0A1Y6CGZ9</accession>
<reference evidence="4" key="1">
    <citation type="submission" date="2017-04" db="EMBL/GenBank/DDBJ databases">
        <authorList>
            <person name="Varghese N."/>
            <person name="Submissions S."/>
        </authorList>
    </citation>
    <scope>NUCLEOTIDE SEQUENCE [LARGE SCALE GENOMIC DNA]</scope>
    <source>
        <strain evidence="4">RKEM611</strain>
    </source>
</reference>
<dbReference type="SUPFAM" id="SSF52172">
    <property type="entry name" value="CheY-like"/>
    <property type="match status" value="1"/>
</dbReference>
<dbReference type="AlphaFoldDB" id="A0A1Y6CGZ9"/>
<sequence length="123" mass="13755">MARIMIVEDDPILSKVLSDCLELIGHEPDISCSVTSFTEKIQQAESWDLIITDFCLDTHTCEMVVELALESRIPVMVFTGHDIEEIRSLIPSHVPTFCKVESSHVRSMEKIIAESLTSQHGVA</sequence>
<evidence type="ECO:0000313" key="3">
    <source>
        <dbReference type="EMBL" id="SMF52681.1"/>
    </source>
</evidence>
<feature type="domain" description="Response regulatory" evidence="2">
    <location>
        <begin position="3"/>
        <end position="116"/>
    </location>
</feature>
<dbReference type="GO" id="GO:0000160">
    <property type="term" value="P:phosphorelay signal transduction system"/>
    <property type="evidence" value="ECO:0007669"/>
    <property type="project" value="InterPro"/>
</dbReference>
<dbReference type="Gene3D" id="3.40.50.2300">
    <property type="match status" value="1"/>
</dbReference>
<dbReference type="InterPro" id="IPR001789">
    <property type="entry name" value="Sig_transdc_resp-reg_receiver"/>
</dbReference>
<proteinExistence type="predicted"/>
<protein>
    <submittedName>
        <fullName evidence="3">Response regulator receiver domain-containing protein</fullName>
    </submittedName>
</protein>
<evidence type="ECO:0000313" key="4">
    <source>
        <dbReference type="Proteomes" id="UP000192907"/>
    </source>
</evidence>
<keyword evidence="4" id="KW-1185">Reference proteome</keyword>
<name>A0A1Y6CGZ9_9BACT</name>
<dbReference type="PROSITE" id="PS50110">
    <property type="entry name" value="RESPONSE_REGULATORY"/>
    <property type="match status" value="1"/>
</dbReference>